<dbReference type="AlphaFoldDB" id="A0A0A2N0C4"/>
<name>A0A0A2N0C4_9FLAO</name>
<dbReference type="eggNOG" id="COG0535">
    <property type="taxonomic scope" value="Bacteria"/>
</dbReference>
<protein>
    <submittedName>
        <fullName evidence="1">Uncharacterized protein</fullName>
    </submittedName>
</protein>
<evidence type="ECO:0000313" key="2">
    <source>
        <dbReference type="Proteomes" id="UP000030111"/>
    </source>
</evidence>
<keyword evidence="2" id="KW-1185">Reference proteome</keyword>
<dbReference type="EMBL" id="JRLY01000003">
    <property type="protein sequence ID" value="KGO93920.1"/>
    <property type="molecule type" value="Genomic_DNA"/>
</dbReference>
<organism evidence="1 2">
    <name type="scientific">Flavobacterium subsaxonicum WB 4.1-42 = DSM 21790</name>
    <dbReference type="NCBI Taxonomy" id="1121898"/>
    <lineage>
        <taxon>Bacteria</taxon>
        <taxon>Pseudomonadati</taxon>
        <taxon>Bacteroidota</taxon>
        <taxon>Flavobacteriia</taxon>
        <taxon>Flavobacteriales</taxon>
        <taxon>Flavobacteriaceae</taxon>
        <taxon>Flavobacterium</taxon>
    </lineage>
</organism>
<reference evidence="1 2" key="1">
    <citation type="submission" date="2013-09" db="EMBL/GenBank/DDBJ databases">
        <authorList>
            <person name="Zeng Z."/>
            <person name="Chen C."/>
        </authorList>
    </citation>
    <scope>NUCLEOTIDE SEQUENCE [LARGE SCALE GENOMIC DNA]</scope>
    <source>
        <strain evidence="1 2">WB 4.1-42</strain>
    </source>
</reference>
<sequence>MYKNHNELTDNLFSLVQSLTSSEKRQFSLYVGRIPLNNESKFISLFKVLCSQTKYDEEAILKSTDISKQQLSNVKAHLYNQILTSLRLNPSKRNIPLQIREQLDFAMILYRKGLYLQSLKLLDKLKATALLYEEKSIGYEILDLEKIIESQYITRSRPNRADLLIEQTNELTYLNTITSQLSNMALHLYNVFLKNGYARTEAEAKAISDYFFSNLPKYDENRLGFREKLWYNQSYLWYSFIIQDFVSCYKYATRWVALFEKNQHLIAVHPVFYIKGNHYVLESLFYLNRAKQFETALDNFETILSNADIPEDDNIIVLSFLYIYSNKLNLRFMKGDYSDGEELLDTIHKKLTRYSDKIDEHHVMILYYKMACLHFGNRKYDKCIFFLKKIIDNKTTQLREDLVCFSRILNLAAHYQAGLDYRLEALVRSTHIFLSKMNDMHEVQKALMEFLKNLSHVSPLEIKNEFRKLHATLIQYENHPFERRAFLYLDIISWLESNINNEPIADIIARKASKKLGNTQ</sequence>
<dbReference type="OrthoDB" id="714416at2"/>
<evidence type="ECO:0000313" key="1">
    <source>
        <dbReference type="EMBL" id="KGO93920.1"/>
    </source>
</evidence>
<accession>A0A0A2N0C4</accession>
<dbReference type="RefSeq" id="WP_026991911.1">
    <property type="nucleotide sequence ID" value="NZ_JRLY01000003.1"/>
</dbReference>
<comment type="caution">
    <text evidence="1">The sequence shown here is derived from an EMBL/GenBank/DDBJ whole genome shotgun (WGS) entry which is preliminary data.</text>
</comment>
<proteinExistence type="predicted"/>
<dbReference type="Proteomes" id="UP000030111">
    <property type="component" value="Unassembled WGS sequence"/>
</dbReference>
<dbReference type="STRING" id="1121898.GCA_000422725_00457"/>
<gene>
    <name evidence="1" type="ORF">Q766_05925</name>
</gene>